<comment type="subcellular location">
    <subcellularLocation>
        <location evidence="1">Secreted</location>
        <location evidence="1">Extracellular space</location>
        <location evidence="1">Apoplast</location>
    </subcellularLocation>
</comment>
<dbReference type="GO" id="GO:1901371">
    <property type="term" value="P:regulation of leaf morphogenesis"/>
    <property type="evidence" value="ECO:0007669"/>
    <property type="project" value="TreeGrafter"/>
</dbReference>
<evidence type="ECO:0000256" key="5">
    <source>
        <dbReference type="ARBA" id="ARBA00022702"/>
    </source>
</evidence>
<proteinExistence type="inferred from homology"/>
<name>A0AAV1DTR6_OLDCO</name>
<evidence type="ECO:0000256" key="2">
    <source>
        <dbReference type="ARBA" id="ARBA00008963"/>
    </source>
</evidence>
<dbReference type="Proteomes" id="UP001161247">
    <property type="component" value="Chromosome 6"/>
</dbReference>
<sequence>MARVTMILATLLIVITVISQNIQFIEGRNLSLKSKTNAMMTTSSRGMGKTDINPMEDGVFAGTEPMSTPSAAAAVATLAPPPQPPAGSSGHADNFRPTAPGHSPGIGNAIQN</sequence>
<dbReference type="GO" id="GO:2000280">
    <property type="term" value="P:regulation of root development"/>
    <property type="evidence" value="ECO:0007669"/>
    <property type="project" value="TreeGrafter"/>
</dbReference>
<protein>
    <submittedName>
        <fullName evidence="10">OLC1v1010124C1</fullName>
    </submittedName>
</protein>
<evidence type="ECO:0000256" key="1">
    <source>
        <dbReference type="ARBA" id="ARBA00004271"/>
    </source>
</evidence>
<organism evidence="10 11">
    <name type="scientific">Oldenlandia corymbosa var. corymbosa</name>
    <dbReference type="NCBI Taxonomy" id="529605"/>
    <lineage>
        <taxon>Eukaryota</taxon>
        <taxon>Viridiplantae</taxon>
        <taxon>Streptophyta</taxon>
        <taxon>Embryophyta</taxon>
        <taxon>Tracheophyta</taxon>
        <taxon>Spermatophyta</taxon>
        <taxon>Magnoliopsida</taxon>
        <taxon>eudicotyledons</taxon>
        <taxon>Gunneridae</taxon>
        <taxon>Pentapetalae</taxon>
        <taxon>asterids</taxon>
        <taxon>lamiids</taxon>
        <taxon>Gentianales</taxon>
        <taxon>Rubiaceae</taxon>
        <taxon>Rubioideae</taxon>
        <taxon>Spermacoceae</taxon>
        <taxon>Hedyotis-Oldenlandia complex</taxon>
        <taxon>Oldenlandia</taxon>
    </lineage>
</organism>
<dbReference type="EMBL" id="OX459123">
    <property type="protein sequence ID" value="CAI9110148.1"/>
    <property type="molecule type" value="Genomic_DNA"/>
</dbReference>
<evidence type="ECO:0000256" key="9">
    <source>
        <dbReference type="SAM" id="SignalP"/>
    </source>
</evidence>
<evidence type="ECO:0000313" key="11">
    <source>
        <dbReference type="Proteomes" id="UP001161247"/>
    </source>
</evidence>
<gene>
    <name evidence="10" type="ORF">OLC1_LOCUS17871</name>
</gene>
<evidence type="ECO:0000256" key="8">
    <source>
        <dbReference type="SAM" id="MobiDB-lite"/>
    </source>
</evidence>
<feature type="region of interest" description="Disordered" evidence="8">
    <location>
        <begin position="41"/>
        <end position="112"/>
    </location>
</feature>
<keyword evidence="7" id="KW-0379">Hydroxylation</keyword>
<evidence type="ECO:0000256" key="3">
    <source>
        <dbReference type="ARBA" id="ARBA00022523"/>
    </source>
</evidence>
<evidence type="ECO:0000256" key="6">
    <source>
        <dbReference type="ARBA" id="ARBA00022729"/>
    </source>
</evidence>
<feature type="signal peptide" evidence="9">
    <location>
        <begin position="1"/>
        <end position="27"/>
    </location>
</feature>
<keyword evidence="6 9" id="KW-0732">Signal</keyword>
<keyword evidence="11" id="KW-1185">Reference proteome</keyword>
<keyword evidence="4" id="KW-0964">Secreted</keyword>
<dbReference type="GO" id="GO:0005179">
    <property type="term" value="F:hormone activity"/>
    <property type="evidence" value="ECO:0007669"/>
    <property type="project" value="UniProtKB-KW"/>
</dbReference>
<evidence type="ECO:0000313" key="10">
    <source>
        <dbReference type="EMBL" id="CAI9110148.1"/>
    </source>
</evidence>
<dbReference type="GO" id="GO:0048046">
    <property type="term" value="C:apoplast"/>
    <property type="evidence" value="ECO:0007669"/>
    <property type="project" value="UniProtKB-SubCell"/>
</dbReference>
<dbReference type="AlphaFoldDB" id="A0AAV1DTR6"/>
<dbReference type="GO" id="GO:0006995">
    <property type="term" value="P:cellular response to nitrogen starvation"/>
    <property type="evidence" value="ECO:0007669"/>
    <property type="project" value="UniProtKB-ARBA"/>
</dbReference>
<reference evidence="10" key="1">
    <citation type="submission" date="2023-03" db="EMBL/GenBank/DDBJ databases">
        <authorList>
            <person name="Julca I."/>
        </authorList>
    </citation>
    <scope>NUCLEOTIDE SEQUENCE</scope>
</reference>
<dbReference type="InterPro" id="IPR033250">
    <property type="entry name" value="CEP"/>
</dbReference>
<dbReference type="PANTHER" id="PTHR33348">
    <property type="entry name" value="PRECURSOR OF CEP5"/>
    <property type="match status" value="1"/>
</dbReference>
<feature type="chain" id="PRO_5043326040" evidence="9">
    <location>
        <begin position="28"/>
        <end position="112"/>
    </location>
</feature>
<evidence type="ECO:0000256" key="4">
    <source>
        <dbReference type="ARBA" id="ARBA00022525"/>
    </source>
</evidence>
<comment type="similarity">
    <text evidence="2">Belongs to the C-terminally encoded plant signaling peptide (CEP) family.</text>
</comment>
<evidence type="ECO:0000256" key="7">
    <source>
        <dbReference type="ARBA" id="ARBA00023278"/>
    </source>
</evidence>
<accession>A0AAV1DTR6</accession>
<dbReference type="GO" id="GO:0048364">
    <property type="term" value="P:root development"/>
    <property type="evidence" value="ECO:0007669"/>
    <property type="project" value="InterPro"/>
</dbReference>
<keyword evidence="3" id="KW-0052">Apoplast</keyword>
<dbReference type="PANTHER" id="PTHR33348:SF3">
    <property type="entry name" value="PRECURSOR OF CEP1"/>
    <property type="match status" value="1"/>
</dbReference>
<keyword evidence="5" id="KW-0372">Hormone</keyword>
<dbReference type="GO" id="GO:1902025">
    <property type="term" value="P:nitrate import"/>
    <property type="evidence" value="ECO:0007669"/>
    <property type="project" value="TreeGrafter"/>
</dbReference>
<feature type="compositionally biased region" description="Low complexity" evidence="8">
    <location>
        <begin position="65"/>
        <end position="78"/>
    </location>
</feature>